<reference evidence="2" key="1">
    <citation type="submission" date="2020-05" db="EMBL/GenBank/DDBJ databases">
        <authorList>
            <person name="Chiriac C."/>
            <person name="Salcher M."/>
            <person name="Ghai R."/>
            <person name="Kavagutti S V."/>
        </authorList>
    </citation>
    <scope>NUCLEOTIDE SEQUENCE</scope>
</reference>
<dbReference type="EMBL" id="CAFBNC010000070">
    <property type="protein sequence ID" value="CAB4941912.1"/>
    <property type="molecule type" value="Genomic_DNA"/>
</dbReference>
<proteinExistence type="predicted"/>
<dbReference type="SUPFAM" id="SSF54637">
    <property type="entry name" value="Thioesterase/thiol ester dehydrase-isomerase"/>
    <property type="match status" value="1"/>
</dbReference>
<dbReference type="Pfam" id="PF22636">
    <property type="entry name" value="FlK"/>
    <property type="match status" value="1"/>
</dbReference>
<dbReference type="Gene3D" id="3.10.129.10">
    <property type="entry name" value="Hotdog Thioesterase"/>
    <property type="match status" value="1"/>
</dbReference>
<name>A0A6J7JIE9_9ZZZZ</name>
<dbReference type="AlphaFoldDB" id="A0A6J7JIE9"/>
<dbReference type="InterPro" id="IPR029069">
    <property type="entry name" value="HotDog_dom_sf"/>
</dbReference>
<dbReference type="PANTHER" id="PTHR36934">
    <property type="entry name" value="BLR0278 PROTEIN"/>
    <property type="match status" value="1"/>
</dbReference>
<gene>
    <name evidence="2" type="ORF">UFOPK3733_01351</name>
</gene>
<dbReference type="InterPro" id="IPR025540">
    <property type="entry name" value="FlK"/>
</dbReference>
<feature type="domain" description="Fluoroacetyl-CoA-specific thioesterase-like" evidence="1">
    <location>
        <begin position="2"/>
        <end position="69"/>
    </location>
</feature>
<dbReference type="InterPro" id="IPR054485">
    <property type="entry name" value="FlK-like_dom"/>
</dbReference>
<evidence type="ECO:0000259" key="1">
    <source>
        <dbReference type="Pfam" id="PF22636"/>
    </source>
</evidence>
<protein>
    <submittedName>
        <fullName evidence="2">Unannotated protein</fullName>
    </submittedName>
</protein>
<evidence type="ECO:0000313" key="2">
    <source>
        <dbReference type="EMBL" id="CAB4941912.1"/>
    </source>
</evidence>
<organism evidence="2">
    <name type="scientific">freshwater metagenome</name>
    <dbReference type="NCBI Taxonomy" id="449393"/>
    <lineage>
        <taxon>unclassified sequences</taxon>
        <taxon>metagenomes</taxon>
        <taxon>ecological metagenomes</taxon>
    </lineage>
</organism>
<dbReference type="PANTHER" id="PTHR36934:SF1">
    <property type="entry name" value="THIOESTERASE DOMAIN-CONTAINING PROTEIN"/>
    <property type="match status" value="1"/>
</dbReference>
<sequence>MAPELDPGQTTVSMKVQIDHLAPSAIGQTVTAEATVEKIQGRRIMFTVSVHDDHGLIAVGRVTRVVVNIEEFLAKSRRSD</sequence>
<accession>A0A6J7JIE9</accession>